<evidence type="ECO:0000313" key="3">
    <source>
        <dbReference type="EMBL" id="KAK3770025.1"/>
    </source>
</evidence>
<dbReference type="EMBL" id="JAWDGP010003869">
    <property type="protein sequence ID" value="KAK3770025.1"/>
    <property type="molecule type" value="Genomic_DNA"/>
</dbReference>
<keyword evidence="4" id="KW-1185">Reference proteome</keyword>
<evidence type="ECO:0000313" key="4">
    <source>
        <dbReference type="Proteomes" id="UP001283361"/>
    </source>
</evidence>
<comment type="caution">
    <text evidence="3">The sequence shown here is derived from an EMBL/GenBank/DDBJ whole genome shotgun (WGS) entry which is preliminary data.</text>
</comment>
<evidence type="ECO:0000256" key="1">
    <source>
        <dbReference type="SAM" id="MobiDB-lite"/>
    </source>
</evidence>
<reference evidence="3" key="1">
    <citation type="journal article" date="2023" name="G3 (Bethesda)">
        <title>A reference genome for the long-term kleptoplast-retaining sea slug Elysia crispata morphotype clarki.</title>
        <authorList>
            <person name="Eastman K.E."/>
            <person name="Pendleton A.L."/>
            <person name="Shaikh M.A."/>
            <person name="Suttiyut T."/>
            <person name="Ogas R."/>
            <person name="Tomko P."/>
            <person name="Gavelis G."/>
            <person name="Widhalm J.R."/>
            <person name="Wisecaver J.H."/>
        </authorList>
    </citation>
    <scope>NUCLEOTIDE SEQUENCE</scope>
    <source>
        <strain evidence="3">ECLA1</strain>
    </source>
</reference>
<sequence length="552" mass="63335">MDCENYQDNRVFDVSTPVQGQYRSFQSQADKLYSNTQKVRDVVFSKAAEIVRKEHAKCDPSVAEPQTLMDIVVSYDGSWLTRGHTSLIGVGCVIHVLTGLVLDAHVMSSYCQSCENKKTLQKEDADKFAVWERHLGLGECNRNFFGTAGMMEVHASKIMWARSVMKHNMRYTIVVSDGDSKSFNAVSEMRPYGPDCIIEKEDCINHVRRMLSQPRSCLAHKRALLKQRWSCEVLDHRAGSGEMPLSCKDCNPPGDANVTEHLKAGHTAGNYTSRNAFTLTIRLRRCRGDKPPACHAEKTVHKGTTRLHCLSVAGSVSPMVTRDQDQEQILRVEISQSVDLIYEEKVARLKNKSRHSVRESERRQRIKEKGVSVPRREELVCQAERRQCIKEKGVSVSQREETVYQAERRQCIKEKGVSVSQREETVCQAERRQCITERGDSVSRTKESVYHRERRQCINERGDSVPQREKGDSVQQREKGDSVSQREKRQCITEREETVYLGERRQCIKEKGVSVSQREETVCQEQRSQCITERGDSVSMREETVYHRERRQ</sequence>
<evidence type="ECO:0000259" key="2">
    <source>
        <dbReference type="Pfam" id="PF20700"/>
    </source>
</evidence>
<protein>
    <recommendedName>
        <fullName evidence="2">Mutator-like transposase domain-containing protein</fullName>
    </recommendedName>
</protein>
<dbReference type="Proteomes" id="UP001283361">
    <property type="component" value="Unassembled WGS sequence"/>
</dbReference>
<dbReference type="AlphaFoldDB" id="A0AAE1DHI3"/>
<organism evidence="3 4">
    <name type="scientific">Elysia crispata</name>
    <name type="common">lettuce slug</name>
    <dbReference type="NCBI Taxonomy" id="231223"/>
    <lineage>
        <taxon>Eukaryota</taxon>
        <taxon>Metazoa</taxon>
        <taxon>Spiralia</taxon>
        <taxon>Lophotrochozoa</taxon>
        <taxon>Mollusca</taxon>
        <taxon>Gastropoda</taxon>
        <taxon>Heterobranchia</taxon>
        <taxon>Euthyneura</taxon>
        <taxon>Panpulmonata</taxon>
        <taxon>Sacoglossa</taxon>
        <taxon>Placobranchoidea</taxon>
        <taxon>Plakobranchidae</taxon>
        <taxon>Elysia</taxon>
    </lineage>
</organism>
<proteinExistence type="predicted"/>
<name>A0AAE1DHI3_9GAST</name>
<feature type="region of interest" description="Disordered" evidence="1">
    <location>
        <begin position="440"/>
        <end position="489"/>
    </location>
</feature>
<accession>A0AAE1DHI3</accession>
<feature type="domain" description="Mutator-like transposase" evidence="2">
    <location>
        <begin position="23"/>
        <end position="213"/>
    </location>
</feature>
<dbReference type="Pfam" id="PF20700">
    <property type="entry name" value="Mutator"/>
    <property type="match status" value="1"/>
</dbReference>
<gene>
    <name evidence="3" type="ORF">RRG08_043187</name>
</gene>
<dbReference type="InterPro" id="IPR049012">
    <property type="entry name" value="Mutator_transp_dom"/>
</dbReference>